<reference evidence="1 2" key="1">
    <citation type="journal article" date="2022" name="DNA Res.">
        <title>Chromosomal-level genome assembly of the orchid tree Bauhinia variegata (Leguminosae; Cercidoideae) supports the allotetraploid origin hypothesis of Bauhinia.</title>
        <authorList>
            <person name="Zhong Y."/>
            <person name="Chen Y."/>
            <person name="Zheng D."/>
            <person name="Pang J."/>
            <person name="Liu Y."/>
            <person name="Luo S."/>
            <person name="Meng S."/>
            <person name="Qian L."/>
            <person name="Wei D."/>
            <person name="Dai S."/>
            <person name="Zhou R."/>
        </authorList>
    </citation>
    <scope>NUCLEOTIDE SEQUENCE [LARGE SCALE GENOMIC DNA]</scope>
    <source>
        <strain evidence="1">BV-YZ2020</strain>
    </source>
</reference>
<comment type="caution">
    <text evidence="1">The sequence shown here is derived from an EMBL/GenBank/DDBJ whole genome shotgun (WGS) entry which is preliminary data.</text>
</comment>
<organism evidence="1 2">
    <name type="scientific">Bauhinia variegata</name>
    <name type="common">Purple orchid tree</name>
    <name type="synonym">Phanera variegata</name>
    <dbReference type="NCBI Taxonomy" id="167791"/>
    <lineage>
        <taxon>Eukaryota</taxon>
        <taxon>Viridiplantae</taxon>
        <taxon>Streptophyta</taxon>
        <taxon>Embryophyta</taxon>
        <taxon>Tracheophyta</taxon>
        <taxon>Spermatophyta</taxon>
        <taxon>Magnoliopsida</taxon>
        <taxon>eudicotyledons</taxon>
        <taxon>Gunneridae</taxon>
        <taxon>Pentapetalae</taxon>
        <taxon>rosids</taxon>
        <taxon>fabids</taxon>
        <taxon>Fabales</taxon>
        <taxon>Fabaceae</taxon>
        <taxon>Cercidoideae</taxon>
        <taxon>Cercideae</taxon>
        <taxon>Bauhiniinae</taxon>
        <taxon>Bauhinia</taxon>
    </lineage>
</organism>
<gene>
    <name evidence="1" type="ORF">L6164_027918</name>
</gene>
<dbReference type="EMBL" id="CM039436">
    <property type="protein sequence ID" value="KAI4315071.1"/>
    <property type="molecule type" value="Genomic_DNA"/>
</dbReference>
<sequence length="109" mass="12562">MSEGMARAIPEATQWGRSSIAKTECSLLKQSRQRRNGEAPKSRSFQTSREYNPISYKLWKACCHWGSDEAGDLILLNFQGMYKYSSITLSWYGRAWGPYAYMEDFLIDS</sequence>
<accession>A0ACB9LUT6</accession>
<evidence type="ECO:0000313" key="2">
    <source>
        <dbReference type="Proteomes" id="UP000828941"/>
    </source>
</evidence>
<protein>
    <submittedName>
        <fullName evidence="1">Uncharacterized protein</fullName>
    </submittedName>
</protein>
<proteinExistence type="predicted"/>
<name>A0ACB9LUT6_BAUVA</name>
<evidence type="ECO:0000313" key="1">
    <source>
        <dbReference type="EMBL" id="KAI4315071.1"/>
    </source>
</evidence>
<keyword evidence="2" id="KW-1185">Reference proteome</keyword>
<dbReference type="Proteomes" id="UP000828941">
    <property type="component" value="Chromosome 11"/>
</dbReference>